<dbReference type="AlphaFoldDB" id="A0A4Z2EYP5"/>
<proteinExistence type="predicted"/>
<protein>
    <submittedName>
        <fullName evidence="1">Uncharacterized protein</fullName>
    </submittedName>
</protein>
<reference evidence="1 2" key="1">
    <citation type="submission" date="2019-03" db="EMBL/GenBank/DDBJ databases">
        <title>First draft genome of Liparis tanakae, snailfish: a comprehensive survey of snailfish specific genes.</title>
        <authorList>
            <person name="Kim W."/>
            <person name="Song I."/>
            <person name="Jeong J.-H."/>
            <person name="Kim D."/>
            <person name="Kim S."/>
            <person name="Ryu S."/>
            <person name="Song J.Y."/>
            <person name="Lee S.K."/>
        </authorList>
    </citation>
    <scope>NUCLEOTIDE SEQUENCE [LARGE SCALE GENOMIC DNA]</scope>
    <source>
        <tissue evidence="1">Muscle</tissue>
    </source>
</reference>
<accession>A0A4Z2EYP5</accession>
<keyword evidence="2" id="KW-1185">Reference proteome</keyword>
<name>A0A4Z2EYP5_9TELE</name>
<organism evidence="1 2">
    <name type="scientific">Liparis tanakae</name>
    <name type="common">Tanaka's snailfish</name>
    <dbReference type="NCBI Taxonomy" id="230148"/>
    <lineage>
        <taxon>Eukaryota</taxon>
        <taxon>Metazoa</taxon>
        <taxon>Chordata</taxon>
        <taxon>Craniata</taxon>
        <taxon>Vertebrata</taxon>
        <taxon>Euteleostomi</taxon>
        <taxon>Actinopterygii</taxon>
        <taxon>Neopterygii</taxon>
        <taxon>Teleostei</taxon>
        <taxon>Neoteleostei</taxon>
        <taxon>Acanthomorphata</taxon>
        <taxon>Eupercaria</taxon>
        <taxon>Perciformes</taxon>
        <taxon>Cottioidei</taxon>
        <taxon>Cottales</taxon>
        <taxon>Liparidae</taxon>
        <taxon>Liparis</taxon>
    </lineage>
</organism>
<evidence type="ECO:0000313" key="2">
    <source>
        <dbReference type="Proteomes" id="UP000314294"/>
    </source>
</evidence>
<gene>
    <name evidence="1" type="ORF">EYF80_056130</name>
</gene>
<comment type="caution">
    <text evidence="1">The sequence shown here is derived from an EMBL/GenBank/DDBJ whole genome shotgun (WGS) entry which is preliminary data.</text>
</comment>
<evidence type="ECO:0000313" key="1">
    <source>
        <dbReference type="EMBL" id="TNN33710.1"/>
    </source>
</evidence>
<dbReference type="Proteomes" id="UP000314294">
    <property type="component" value="Unassembled WGS sequence"/>
</dbReference>
<dbReference type="EMBL" id="SRLO01002155">
    <property type="protein sequence ID" value="TNN33710.1"/>
    <property type="molecule type" value="Genomic_DNA"/>
</dbReference>
<sequence length="197" mass="21512">MLGALAVSRPHGHVEPKFRILSVPTLSLSVSLAPWSRRSCRAGRLPPLQAQWTALQDVEQVIHRLQLQPAVSIRLRGGKADDAFSTQPQRNRYSPPLPPLTDLHPPAPCGTCAASYTPPWKSSASLPSDLFPDTCGREGMEMLRHGVPPTTSSAQFGPLLASLCHHAKMEVRVIHLLKHRASSAASRHAEYVATKMQ</sequence>